<keyword evidence="9" id="KW-0812">Transmembrane</keyword>
<keyword evidence="3" id="KW-0808">Transferase</keyword>
<dbReference type="InParanoid" id="A0A3Q7JD38"/>
<dbReference type="Gene3D" id="3.30.200.20">
    <property type="entry name" value="Phosphorylase Kinase, domain 1"/>
    <property type="match status" value="1"/>
</dbReference>
<dbReference type="InterPro" id="IPR002912">
    <property type="entry name" value="ACT_dom"/>
</dbReference>
<dbReference type="GO" id="GO:0005886">
    <property type="term" value="C:plasma membrane"/>
    <property type="evidence" value="ECO:0000318"/>
    <property type="project" value="GO_Central"/>
</dbReference>
<evidence type="ECO:0000313" key="12">
    <source>
        <dbReference type="EnsemblPlants" id="Solyc12g094410.2.1"/>
    </source>
</evidence>
<dbReference type="EnsemblPlants" id="Solyc12g094410.2.1">
    <property type="protein sequence ID" value="Solyc12g094410.2.1"/>
    <property type="gene ID" value="Solyc12g094410.2"/>
</dbReference>
<evidence type="ECO:0000256" key="4">
    <source>
        <dbReference type="ARBA" id="ARBA00022741"/>
    </source>
</evidence>
<sequence>MMEDSVSCSSGGLLELPQNRTRKRREKVEVFQEVIRRLRESNDEESNQPGFEDELWAHFTKLPLRYAVDVNIERAQDVVMHKNLLQMAHYQNPAPAVEVRLVQIHRISDGNPGDSVHSTFSRRGGVQSIDHHGSMHPPPAFGLSPSTELALGTNKLYVQDGNSAVSGNSLSFRPLYEITISTVDKPKLLFRLTSLLSEIGLNIQEAHAFSTKDGYSLDVFVVDGWENEETDQLRSVLVKEISNMEVKVIDRLNATLKQPGLNQDLLFPKMKFVQTGINIIANHVDTPSNGSEAWEIDNALLNYEYKIATGSTGDLSVKMSTSNQEYNIVTHYGLTSFRIYRYKGSFHNQEVAIKVLKSECLNEDMRRDFAQEIYILRKVRHKNVVQFIGACTKPPRLCIITEFMSGGSLYDFLHKTKGFFRLPVLLKVAIDVSKGMSYLHQNNIIHRDLKTANLLMDENHVVKVADFGVARVQVQSGVMTAETGTYRWMAPEVIGHRPYDRKADVFSFGIVLWELLTGKLPYEFLTPLQAAVAVVQKGLRPTIPANTHPMLVDLLEKCWQQEPLLRPEFSEILDILQDMTKKVLAMSFHVSTFFDRIQESLFNQYVIETLSGPALVEIDQSEQEEEGEKVMVEVEKLQSAGATLPADLKTSIFAKRPIGTPRKTPTGSTPRSSAFSRVISEKEKEGGITIDHLHKLNQKNISAWNMKRLMNMVRNGVLSTLDEKLPQSTFEDDTAVQITSEKKAKAAAKQIFNNVAKPGSKFIYLEDLMRFMKEDEASKTMCLIESGTETKGISKRALKNWAVNAFRERRALALSLNDTKTAVNKLHQMLNVLVAIIILVIWLLILRVATMHFLVFLSSQILLVVFIFGNSAKTTFEAIIFLFVMHPFDVGDRVEVDGVQARNSSVSKLFLRYDNQKIIYPNSVLSTKPISNYYRSPDMGDSVDFSIHISTPMEKIAMMKEKITRYIENRSDHWYPAPMIVMRDVENMNGIKWSVWLSHTMNHQDMGERWARRALLIEEMVKTFRELDIQYRMLPLDINIHNLPPLSLTRAPSNWTTCA</sequence>
<evidence type="ECO:0000313" key="13">
    <source>
        <dbReference type="Proteomes" id="UP000004994"/>
    </source>
</evidence>
<evidence type="ECO:0000256" key="9">
    <source>
        <dbReference type="SAM" id="Phobius"/>
    </source>
</evidence>
<comment type="subcellular location">
    <subcellularLocation>
        <location evidence="1">Membrane</location>
        <topology evidence="1">Multi-pass membrane protein</topology>
    </subcellularLocation>
</comment>
<dbReference type="PROSITE" id="PS50011">
    <property type="entry name" value="PROTEIN_KINASE_DOM"/>
    <property type="match status" value="1"/>
</dbReference>
<dbReference type="FunFam" id="3.30.200.20:FF:000180">
    <property type="entry name" value="serine/threonine-protein kinase STY46-like"/>
    <property type="match status" value="1"/>
</dbReference>
<evidence type="ECO:0008006" key="14">
    <source>
        <dbReference type="Google" id="ProtNLM"/>
    </source>
</evidence>
<dbReference type="SUPFAM" id="SSF56112">
    <property type="entry name" value="Protein kinase-like (PK-like)"/>
    <property type="match status" value="1"/>
</dbReference>
<dbReference type="PRINTS" id="PR00109">
    <property type="entry name" value="TYRKINASE"/>
</dbReference>
<evidence type="ECO:0000256" key="2">
    <source>
        <dbReference type="ARBA" id="ARBA00008017"/>
    </source>
</evidence>
<name>A0A3Q7JD38_SOLLC</name>
<keyword evidence="13" id="KW-1185">Reference proteome</keyword>
<dbReference type="AlphaFoldDB" id="A0A3Q7JD38"/>
<evidence type="ECO:0000256" key="5">
    <source>
        <dbReference type="ARBA" id="ARBA00022777"/>
    </source>
</evidence>
<dbReference type="GO" id="GO:0005524">
    <property type="term" value="F:ATP binding"/>
    <property type="evidence" value="ECO:0007669"/>
    <property type="project" value="UniProtKB-KW"/>
</dbReference>
<keyword evidence="9" id="KW-1133">Transmembrane helix</keyword>
<reference evidence="12" key="2">
    <citation type="submission" date="2019-01" db="UniProtKB">
        <authorList>
            <consortium name="EnsemblPlants"/>
        </authorList>
    </citation>
    <scope>IDENTIFICATION</scope>
    <source>
        <strain evidence="12">cv. Heinz 1706</strain>
    </source>
</reference>
<evidence type="ECO:0000259" key="11">
    <source>
        <dbReference type="PROSITE" id="PS51671"/>
    </source>
</evidence>
<dbReference type="Pfam" id="PF07714">
    <property type="entry name" value="PK_Tyr_Ser-Thr"/>
    <property type="match status" value="1"/>
</dbReference>
<dbReference type="SUPFAM" id="SSF55021">
    <property type="entry name" value="ACT-like"/>
    <property type="match status" value="1"/>
</dbReference>
<dbReference type="InterPro" id="IPR008271">
    <property type="entry name" value="Ser/Thr_kinase_AS"/>
</dbReference>
<feature type="domain" description="ACT" evidence="11">
    <location>
        <begin position="177"/>
        <end position="251"/>
    </location>
</feature>
<keyword evidence="6" id="KW-0067">ATP-binding</keyword>
<dbReference type="OMA" id="FRCENDH"/>
<feature type="transmembrane region" description="Helical" evidence="9">
    <location>
        <begin position="829"/>
        <end position="846"/>
    </location>
</feature>
<dbReference type="GO" id="GO:0008381">
    <property type="term" value="F:mechanosensitive monoatomic ion channel activity"/>
    <property type="evidence" value="ECO:0000318"/>
    <property type="project" value="GO_Central"/>
</dbReference>
<evidence type="ECO:0000259" key="10">
    <source>
        <dbReference type="PROSITE" id="PS50011"/>
    </source>
</evidence>
<dbReference type="Gene3D" id="1.10.510.10">
    <property type="entry name" value="Transferase(Phosphotransferase) domain 1"/>
    <property type="match status" value="1"/>
</dbReference>
<dbReference type="Pfam" id="PF00924">
    <property type="entry name" value="MS_channel_2nd"/>
    <property type="match status" value="1"/>
</dbReference>
<dbReference type="PANTHER" id="PTHR31618:SF19">
    <property type="entry name" value="MECHANOSENSITIVE ION CHANNEL PROTEIN"/>
    <property type="match status" value="1"/>
</dbReference>
<dbReference type="InterPro" id="IPR045865">
    <property type="entry name" value="ACT-like_dom_sf"/>
</dbReference>
<organism evidence="12">
    <name type="scientific">Solanum lycopersicum</name>
    <name type="common">Tomato</name>
    <name type="synonym">Lycopersicon esculentum</name>
    <dbReference type="NCBI Taxonomy" id="4081"/>
    <lineage>
        <taxon>Eukaryota</taxon>
        <taxon>Viridiplantae</taxon>
        <taxon>Streptophyta</taxon>
        <taxon>Embryophyta</taxon>
        <taxon>Tracheophyta</taxon>
        <taxon>Spermatophyta</taxon>
        <taxon>Magnoliopsida</taxon>
        <taxon>eudicotyledons</taxon>
        <taxon>Gunneridae</taxon>
        <taxon>Pentapetalae</taxon>
        <taxon>asterids</taxon>
        <taxon>lamiids</taxon>
        <taxon>Solanales</taxon>
        <taxon>Solanaceae</taxon>
        <taxon>Solanoideae</taxon>
        <taxon>Solaneae</taxon>
        <taxon>Solanum</taxon>
        <taxon>Solanum subgen. Lycopersicon</taxon>
    </lineage>
</organism>
<keyword evidence="5" id="KW-0418">Kinase</keyword>
<dbReference type="InterPro" id="IPR016688">
    <property type="entry name" value="MscS-like_plants/fungi"/>
</dbReference>
<protein>
    <recommendedName>
        <fullName evidence="14">Protein kinase domain-containing protein</fullName>
    </recommendedName>
</protein>
<evidence type="ECO:0000256" key="7">
    <source>
        <dbReference type="ARBA" id="ARBA00023065"/>
    </source>
</evidence>
<dbReference type="InterPro" id="IPR001245">
    <property type="entry name" value="Ser-Thr/Tyr_kinase_cat_dom"/>
</dbReference>
<reference evidence="12" key="1">
    <citation type="journal article" date="2012" name="Nature">
        <title>The tomato genome sequence provides insights into fleshy fruit evolution.</title>
        <authorList>
            <consortium name="Tomato Genome Consortium"/>
        </authorList>
    </citation>
    <scope>NUCLEOTIDE SEQUENCE [LARGE SCALE GENOMIC DNA]</scope>
    <source>
        <strain evidence="12">cv. Heinz 1706</strain>
    </source>
</reference>
<dbReference type="PROSITE" id="PS00108">
    <property type="entry name" value="PROTEIN_KINASE_ST"/>
    <property type="match status" value="1"/>
</dbReference>
<dbReference type="PaxDb" id="4081-Solyc12g094410.1.1"/>
<dbReference type="GO" id="GO:0006820">
    <property type="term" value="P:monoatomic anion transport"/>
    <property type="evidence" value="ECO:0000318"/>
    <property type="project" value="GO_Central"/>
</dbReference>
<dbReference type="Proteomes" id="UP000004994">
    <property type="component" value="Chromosome 12"/>
</dbReference>
<dbReference type="PANTHER" id="PTHR31618">
    <property type="entry name" value="MECHANOSENSITIVE ION CHANNEL PROTEIN 5"/>
    <property type="match status" value="1"/>
</dbReference>
<dbReference type="GO" id="GO:0004672">
    <property type="term" value="F:protein kinase activity"/>
    <property type="evidence" value="ECO:0007669"/>
    <property type="project" value="InterPro"/>
</dbReference>
<proteinExistence type="inferred from homology"/>
<dbReference type="PROSITE" id="PS51671">
    <property type="entry name" value="ACT"/>
    <property type="match status" value="1"/>
</dbReference>
<keyword evidence="4" id="KW-0547">Nucleotide-binding</keyword>
<dbReference type="Gramene" id="Solyc12g094410.2.1">
    <property type="protein sequence ID" value="Solyc12g094410.2.1"/>
    <property type="gene ID" value="Solyc12g094410.2"/>
</dbReference>
<dbReference type="SMART" id="SM00220">
    <property type="entry name" value="S_TKc"/>
    <property type="match status" value="1"/>
</dbReference>
<dbReference type="InterPro" id="IPR011009">
    <property type="entry name" value="Kinase-like_dom_sf"/>
</dbReference>
<accession>A0A3Q7JD38</accession>
<feature type="domain" description="Protein kinase" evidence="10">
    <location>
        <begin position="301"/>
        <end position="594"/>
    </location>
</feature>
<keyword evidence="7" id="KW-0406">Ion transport</keyword>
<keyword evidence="8" id="KW-0407">Ion channel</keyword>
<dbReference type="InterPro" id="IPR000719">
    <property type="entry name" value="Prot_kinase_dom"/>
</dbReference>
<evidence type="ECO:0000256" key="6">
    <source>
        <dbReference type="ARBA" id="ARBA00022840"/>
    </source>
</evidence>
<feature type="transmembrane region" description="Helical" evidence="9">
    <location>
        <begin position="853"/>
        <end position="872"/>
    </location>
</feature>
<dbReference type="InterPro" id="IPR010920">
    <property type="entry name" value="LSM_dom_sf"/>
</dbReference>
<evidence type="ECO:0000256" key="3">
    <source>
        <dbReference type="ARBA" id="ARBA00022679"/>
    </source>
</evidence>
<keyword evidence="7" id="KW-0813">Transport</keyword>
<comment type="similarity">
    <text evidence="2">Belongs to the MscS (TC 1.A.23) family.</text>
</comment>
<evidence type="ECO:0000256" key="1">
    <source>
        <dbReference type="ARBA" id="ARBA00004141"/>
    </source>
</evidence>
<dbReference type="InterPro" id="IPR006685">
    <property type="entry name" value="MscS_channel_2nd"/>
</dbReference>
<keyword evidence="9" id="KW-0472">Membrane</keyword>
<dbReference type="CDD" id="cd13999">
    <property type="entry name" value="STKc_MAP3K-like"/>
    <property type="match status" value="1"/>
</dbReference>
<evidence type="ECO:0000256" key="8">
    <source>
        <dbReference type="ARBA" id="ARBA00023303"/>
    </source>
</evidence>
<dbReference type="SUPFAM" id="SSF50182">
    <property type="entry name" value="Sm-like ribonucleoproteins"/>
    <property type="match status" value="1"/>
</dbReference>